<evidence type="ECO:0000313" key="2">
    <source>
        <dbReference type="Proteomes" id="UP000789901"/>
    </source>
</evidence>
<accession>A0ABN7W6E6</accession>
<dbReference type="Proteomes" id="UP000789901">
    <property type="component" value="Unassembled WGS sequence"/>
</dbReference>
<name>A0ABN7W6E6_GIGMA</name>
<feature type="non-terminal residue" evidence="1">
    <location>
        <position position="127"/>
    </location>
</feature>
<dbReference type="PANTHER" id="PTHR45786">
    <property type="entry name" value="DNA BINDING PROTEIN-LIKE"/>
    <property type="match status" value="1"/>
</dbReference>
<comment type="caution">
    <text evidence="1">The sequence shown here is derived from an EMBL/GenBank/DDBJ whole genome shotgun (WGS) entry which is preliminary data.</text>
</comment>
<evidence type="ECO:0000313" key="1">
    <source>
        <dbReference type="EMBL" id="CAG8818974.1"/>
    </source>
</evidence>
<gene>
    <name evidence="1" type="ORF">GMARGA_LOCUS27188</name>
</gene>
<dbReference type="PANTHER" id="PTHR45786:SF66">
    <property type="entry name" value="HOOK MOTIF PROTEIN, PUTATIVE-RELATED"/>
    <property type="match status" value="1"/>
</dbReference>
<keyword evidence="2" id="KW-1185">Reference proteome</keyword>
<protein>
    <submittedName>
        <fullName evidence="1">36341_t:CDS:1</fullName>
    </submittedName>
</protein>
<reference evidence="1 2" key="1">
    <citation type="submission" date="2021-06" db="EMBL/GenBank/DDBJ databases">
        <authorList>
            <person name="Kallberg Y."/>
            <person name="Tangrot J."/>
            <person name="Rosling A."/>
        </authorList>
    </citation>
    <scope>NUCLEOTIDE SEQUENCE [LARGE SCALE GENOMIC DNA]</scope>
    <source>
        <strain evidence="1 2">120-4 pot B 10/14</strain>
    </source>
</reference>
<dbReference type="EMBL" id="CAJVQB010032902">
    <property type="protein sequence ID" value="CAG8818974.1"/>
    <property type="molecule type" value="Genomic_DNA"/>
</dbReference>
<proteinExistence type="predicted"/>
<organism evidence="1 2">
    <name type="scientific">Gigaspora margarita</name>
    <dbReference type="NCBI Taxonomy" id="4874"/>
    <lineage>
        <taxon>Eukaryota</taxon>
        <taxon>Fungi</taxon>
        <taxon>Fungi incertae sedis</taxon>
        <taxon>Mucoromycota</taxon>
        <taxon>Glomeromycotina</taxon>
        <taxon>Glomeromycetes</taxon>
        <taxon>Diversisporales</taxon>
        <taxon>Gigasporaceae</taxon>
        <taxon>Gigaspora</taxon>
    </lineage>
</organism>
<sequence>MPGICCSNGKVKLALPEIPVLLQHLLCDENNESKQFRDKIRIYNLIFLFASVGVKLDHELANARTGVYTYHIQGSFYHHIGSLLPESGSDPQYLRITNNTPTVPQVAAIWINEDVPSNMKQKHDIIL</sequence>